<dbReference type="EMBL" id="AUZZ01004457">
    <property type="protein sequence ID" value="EQD53139.1"/>
    <property type="molecule type" value="Genomic_DNA"/>
</dbReference>
<gene>
    <name evidence="2" type="ORF">B2A_06317</name>
</gene>
<name>T1BJ18_9ZZZZ</name>
<feature type="non-terminal residue" evidence="2">
    <location>
        <position position="1"/>
    </location>
</feature>
<comment type="caution">
    <text evidence="2">The sequence shown here is derived from an EMBL/GenBank/DDBJ whole genome shotgun (WGS) entry which is preliminary data.</text>
</comment>
<sequence length="185" mass="19488">FLGGDALAVDLGGGPGYLMLALPVRRRTLFAGRFAAAAVTGAVIGLVYFAFGAGTVQYFYATIPAAILLSIGLAFLFLLAVLAVAFFFSSFFRNPTVSIVASLLILIIGFPVVTSAGVLTGVEPWFSLDYGSQAITSVLATNFAHETISHMGLGARRGQLTVYSFAPYPWEGATIMAVYLGIFLV</sequence>
<keyword evidence="1" id="KW-0472">Membrane</keyword>
<dbReference type="Pfam" id="PF12679">
    <property type="entry name" value="ABC2_membrane_2"/>
    <property type="match status" value="1"/>
</dbReference>
<feature type="transmembrane region" description="Helical" evidence="1">
    <location>
        <begin position="100"/>
        <end position="122"/>
    </location>
</feature>
<feature type="transmembrane region" description="Helical" evidence="1">
    <location>
        <begin position="66"/>
        <end position="88"/>
    </location>
</feature>
<reference evidence="2" key="2">
    <citation type="journal article" date="2014" name="ISME J.">
        <title>Microbial stratification in low pH oxic and suboxic macroscopic growths along an acid mine drainage.</title>
        <authorList>
            <person name="Mendez-Garcia C."/>
            <person name="Mesa V."/>
            <person name="Sprenger R.R."/>
            <person name="Richter M."/>
            <person name="Diez M.S."/>
            <person name="Solano J."/>
            <person name="Bargiela R."/>
            <person name="Golyshina O.V."/>
            <person name="Manteca A."/>
            <person name="Ramos J.L."/>
            <person name="Gallego J.R."/>
            <person name="Llorente I."/>
            <person name="Martins Dos Santos V.A."/>
            <person name="Jensen O.N."/>
            <person name="Pelaez A.I."/>
            <person name="Sanchez J."/>
            <person name="Ferrer M."/>
        </authorList>
    </citation>
    <scope>NUCLEOTIDE SEQUENCE</scope>
</reference>
<organism evidence="2">
    <name type="scientific">mine drainage metagenome</name>
    <dbReference type="NCBI Taxonomy" id="410659"/>
    <lineage>
        <taxon>unclassified sequences</taxon>
        <taxon>metagenomes</taxon>
        <taxon>ecological metagenomes</taxon>
    </lineage>
</organism>
<evidence type="ECO:0000256" key="1">
    <source>
        <dbReference type="SAM" id="Phobius"/>
    </source>
</evidence>
<feature type="non-terminal residue" evidence="2">
    <location>
        <position position="185"/>
    </location>
</feature>
<accession>T1BJ18</accession>
<evidence type="ECO:0000313" key="2">
    <source>
        <dbReference type="EMBL" id="EQD53139.1"/>
    </source>
</evidence>
<proteinExistence type="predicted"/>
<reference evidence="2" key="1">
    <citation type="submission" date="2013-08" db="EMBL/GenBank/DDBJ databases">
        <authorList>
            <person name="Mendez C."/>
            <person name="Richter M."/>
            <person name="Ferrer M."/>
            <person name="Sanchez J."/>
        </authorList>
    </citation>
    <scope>NUCLEOTIDE SEQUENCE</scope>
</reference>
<protein>
    <submittedName>
        <fullName evidence="2">Permease component of an ABC-transporter</fullName>
    </submittedName>
</protein>
<keyword evidence="1" id="KW-0812">Transmembrane</keyword>
<keyword evidence="1" id="KW-1133">Transmembrane helix</keyword>
<feature type="transmembrane region" description="Helical" evidence="1">
    <location>
        <begin position="34"/>
        <end position="60"/>
    </location>
</feature>
<dbReference type="AlphaFoldDB" id="T1BJ18"/>